<evidence type="ECO:0000313" key="1">
    <source>
        <dbReference type="EMBL" id="JAD25339.1"/>
    </source>
</evidence>
<proteinExistence type="predicted"/>
<name>A0A0A8YGC0_ARUDO</name>
<dbReference type="EMBL" id="GBRH01197278">
    <property type="protein sequence ID" value="JAE00618.1"/>
    <property type="molecule type" value="Transcribed_RNA"/>
</dbReference>
<protein>
    <submittedName>
        <fullName evidence="1">Uncharacterized protein</fullName>
    </submittedName>
</protein>
<reference evidence="1" key="1">
    <citation type="submission" date="2014-09" db="EMBL/GenBank/DDBJ databases">
        <authorList>
            <person name="Magalhaes I.L.F."/>
            <person name="Oliveira U."/>
            <person name="Santos F.R."/>
            <person name="Vidigal T.H.D.A."/>
            <person name="Brescovit A.D."/>
            <person name="Santos A.J."/>
        </authorList>
    </citation>
    <scope>NUCLEOTIDE SEQUENCE</scope>
    <source>
        <tissue evidence="1">Shoot tissue taken approximately 20 cm above the soil surface</tissue>
    </source>
</reference>
<sequence>MKVFPSISSCLLPQKLFDFSVNWQMYLSSAPRICAPTPVKR</sequence>
<dbReference type="AlphaFoldDB" id="A0A0A8YGC0"/>
<organism evidence="1">
    <name type="scientific">Arundo donax</name>
    <name type="common">Giant reed</name>
    <name type="synonym">Donax arundinaceus</name>
    <dbReference type="NCBI Taxonomy" id="35708"/>
    <lineage>
        <taxon>Eukaryota</taxon>
        <taxon>Viridiplantae</taxon>
        <taxon>Streptophyta</taxon>
        <taxon>Embryophyta</taxon>
        <taxon>Tracheophyta</taxon>
        <taxon>Spermatophyta</taxon>
        <taxon>Magnoliopsida</taxon>
        <taxon>Liliopsida</taxon>
        <taxon>Poales</taxon>
        <taxon>Poaceae</taxon>
        <taxon>PACMAD clade</taxon>
        <taxon>Arundinoideae</taxon>
        <taxon>Arundineae</taxon>
        <taxon>Arundo</taxon>
    </lineage>
</organism>
<accession>A0A0A8YGC0</accession>
<reference evidence="1" key="2">
    <citation type="journal article" date="2015" name="Data Brief">
        <title>Shoot transcriptome of the giant reed, Arundo donax.</title>
        <authorList>
            <person name="Barrero R.A."/>
            <person name="Guerrero F.D."/>
            <person name="Moolhuijzen P."/>
            <person name="Goolsby J.A."/>
            <person name="Tidwell J."/>
            <person name="Bellgard S.E."/>
            <person name="Bellgard M.I."/>
        </authorList>
    </citation>
    <scope>NUCLEOTIDE SEQUENCE</scope>
    <source>
        <tissue evidence="1">Shoot tissue taken approximately 20 cm above the soil surface</tissue>
    </source>
</reference>
<dbReference type="EMBL" id="GBRH01272556">
    <property type="protein sequence ID" value="JAD25339.1"/>
    <property type="molecule type" value="Transcribed_RNA"/>
</dbReference>